<dbReference type="Proteomes" id="UP000324327">
    <property type="component" value="Unassembled WGS sequence"/>
</dbReference>
<comment type="pathway">
    <text evidence="1">Lipid metabolism; butanoate metabolism.</text>
</comment>
<evidence type="ECO:0000313" key="13">
    <source>
        <dbReference type="EMBL" id="PWE82838.1"/>
    </source>
</evidence>
<evidence type="ECO:0000313" key="38">
    <source>
        <dbReference type="Proteomes" id="UP000283721"/>
    </source>
</evidence>
<dbReference type="Proteomes" id="UP000095602">
    <property type="component" value="Unassembled WGS sequence"/>
</dbReference>
<evidence type="ECO:0000313" key="39">
    <source>
        <dbReference type="Proteomes" id="UP000284296"/>
    </source>
</evidence>
<dbReference type="Proteomes" id="UP001197684">
    <property type="component" value="Unassembled WGS sequence"/>
</dbReference>
<reference evidence="27" key="2">
    <citation type="submission" date="2015-05" db="EMBL/GenBank/DDBJ databases">
        <authorList>
            <consortium name="Pathogen Informatics"/>
        </authorList>
    </citation>
    <scope>NUCLEOTIDE SEQUENCE [LARGE SCALE GENOMIC DNA]</scope>
    <source>
        <strain evidence="9 28">2789STDY5834884</strain>
        <strain evidence="27">T1-815</strain>
    </source>
</reference>
<dbReference type="Proteomes" id="UP000245905">
    <property type="component" value="Unassembled WGS sequence"/>
</dbReference>
<dbReference type="EMBL" id="QRON01000006">
    <property type="protein sequence ID" value="RHL27895.1"/>
    <property type="molecule type" value="Genomic_DNA"/>
</dbReference>
<protein>
    <recommendedName>
        <fullName evidence="6">short-chain-enoyl-CoA hydratase</fullName>
        <ecNumber evidence="6">4.2.1.150</ecNumber>
    </recommendedName>
</protein>
<keyword evidence="4 9" id="KW-0456">Lyase</keyword>
<dbReference type="Proteomes" id="UP000261052">
    <property type="component" value="Unassembled WGS sequence"/>
</dbReference>
<evidence type="ECO:0000313" key="22">
    <source>
        <dbReference type="EMBL" id="RHC38276.1"/>
    </source>
</evidence>
<dbReference type="EMBL" id="QSOB01000006">
    <property type="protein sequence ID" value="RGI69163.1"/>
    <property type="molecule type" value="Genomic_DNA"/>
</dbReference>
<dbReference type="Proteomes" id="UP000285865">
    <property type="component" value="Unassembled WGS sequence"/>
</dbReference>
<sequence length="267" mass="28425">MSEFKNLTLDVADQIAVLAISRPAALNALNSETLDELNVALTEIEARDDVKVLILTGGPDKKGNEFKSFVAGADISEMVNFTAPQARAFGIKASEPFFKLMNMRQVTIAAVNGFALGGGCEISMACDIRIASENAIFGQPETGLGIIPGFGGTQRLARLVGMGRAKEMIFTCDNVDAAEAYRIGLVNKVVAKEELMPTAKAMAAKIISKGSYAIAVAKAAINNGYDMDIKNAVEMEANLFGVVNDTNDKKEGMGAFLEKRAANLTDF</sequence>
<evidence type="ECO:0000313" key="20">
    <source>
        <dbReference type="EMBL" id="RGW88526.1"/>
    </source>
</evidence>
<dbReference type="Proteomes" id="UP000283683">
    <property type="component" value="Unassembled WGS sequence"/>
</dbReference>
<evidence type="ECO:0000313" key="31">
    <source>
        <dbReference type="Proteomes" id="UP000260717"/>
    </source>
</evidence>
<dbReference type="InterPro" id="IPR018376">
    <property type="entry name" value="Enoyl-CoA_hyd/isom_CS"/>
</dbReference>
<evidence type="ECO:0000313" key="41">
    <source>
        <dbReference type="Proteomes" id="UP000286104"/>
    </source>
</evidence>
<dbReference type="FunFam" id="3.90.226.10:FF:000009">
    <property type="entry name" value="Carnitinyl-CoA dehydratase"/>
    <property type="match status" value="1"/>
</dbReference>
<dbReference type="EMBL" id="QSQP01000006">
    <property type="protein sequence ID" value="RGK43610.1"/>
    <property type="molecule type" value="Genomic_DNA"/>
</dbReference>
<reference evidence="26 42" key="7">
    <citation type="submission" date="2019-09" db="EMBL/GenBank/DDBJ databases">
        <title>Strain-level analysis of Eubacterium rectale using genomes from metagenomes.</title>
        <authorList>
            <person name="Karcher N."/>
            <person name="Segata N."/>
        </authorList>
    </citation>
    <scope>NUCLEOTIDE SEQUENCE [LARGE SCALE GENOMIC DNA]</scope>
    <source>
        <strain evidence="26 42">T3WBe13</strain>
    </source>
</reference>
<evidence type="ECO:0000313" key="18">
    <source>
        <dbReference type="EMBL" id="RGR54578.1"/>
    </source>
</evidence>
<dbReference type="InterPro" id="IPR014748">
    <property type="entry name" value="Enoyl-CoA_hydra_C"/>
</dbReference>
<evidence type="ECO:0000313" key="32">
    <source>
        <dbReference type="Proteomes" id="UP000260758"/>
    </source>
</evidence>
<evidence type="ECO:0000313" key="34">
    <source>
        <dbReference type="Proteomes" id="UP000266066"/>
    </source>
</evidence>
<dbReference type="InterPro" id="IPR001753">
    <property type="entry name" value="Enoyl-CoA_hydra/iso"/>
</dbReference>
<dbReference type="Proteomes" id="UP001197741">
    <property type="component" value="Unassembled WGS sequence"/>
</dbReference>
<dbReference type="EMBL" id="JRFS01000035">
    <property type="protein sequence ID" value="PWE82838.1"/>
    <property type="molecule type" value="Genomic_DNA"/>
</dbReference>
<evidence type="ECO:0000313" key="8">
    <source>
        <dbReference type="EMBL" id="CRL34389.1"/>
    </source>
</evidence>
<reference evidence="26 42" key="6">
    <citation type="submission" date="2019-08" db="EMBL/GenBank/DDBJ databases">
        <authorList>
            <person name="Duncan S."/>
            <person name="Walker A."/>
        </authorList>
    </citation>
    <scope>NUCLEOTIDE SEQUENCE [LARGE SCALE GENOMIC DNA]</scope>
    <source>
        <strain evidence="26 42">T3WBe13</strain>
    </source>
</reference>
<evidence type="ECO:0000313" key="25">
    <source>
        <dbReference type="EMBL" id="RHL27895.1"/>
    </source>
</evidence>
<dbReference type="EMBL" id="QSAZ01000003">
    <property type="protein sequence ID" value="RGW88526.1"/>
    <property type="molecule type" value="Genomic_DNA"/>
</dbReference>
<evidence type="ECO:0000313" key="12">
    <source>
        <dbReference type="EMBL" id="MSD26837.1"/>
    </source>
</evidence>
<reference evidence="30 31" key="4">
    <citation type="submission" date="2018-08" db="EMBL/GenBank/DDBJ databases">
        <title>A genome reference for cultivated species of the human gut microbiota.</title>
        <authorList>
            <person name="Zou Y."/>
            <person name="Xue W."/>
            <person name="Luo G."/>
        </authorList>
    </citation>
    <scope>NUCLEOTIDE SEQUENCE [LARGE SCALE GENOMIC DNA]</scope>
    <source>
        <strain evidence="20 37">AF06-19</strain>
        <strain evidence="19 39">AF18-16LB</strain>
        <strain evidence="18 34">AF25-15</strain>
        <strain evidence="25 35">AF38-24</strain>
        <strain evidence="24 40">AM16-11</strain>
        <strain evidence="23 36">AM26-2LB</strain>
        <strain evidence="22 41">AM36-3AA</strain>
        <strain evidence="21 38">AM47-6BH</strain>
        <strain evidence="17 32">OM07-13</strain>
        <strain evidence="16 31">OM08-12AT</strain>
        <strain evidence="15 33">TF11-15AC</strain>
        <strain evidence="14 30">TM10-3</strain>
    </source>
</reference>
<evidence type="ECO:0000313" key="21">
    <source>
        <dbReference type="EMBL" id="RGZ94611.1"/>
    </source>
</evidence>
<dbReference type="EMBL" id="QSTP01000009">
    <property type="protein sequence ID" value="RGM71095.1"/>
    <property type="molecule type" value="Genomic_DNA"/>
</dbReference>
<evidence type="ECO:0000313" key="40">
    <source>
        <dbReference type="Proteomes" id="UP000285865"/>
    </source>
</evidence>
<accession>A0A0M6WF90</accession>
<dbReference type="Proteomes" id="UP000283501">
    <property type="component" value="Unassembled WGS sequence"/>
</dbReference>
<dbReference type="PROSITE" id="PS00166">
    <property type="entry name" value="ENOYL_COA_HYDRATASE"/>
    <property type="match status" value="1"/>
</dbReference>
<evidence type="ECO:0000313" key="10">
    <source>
        <dbReference type="EMBL" id="MCB6939248.1"/>
    </source>
</evidence>
<evidence type="ECO:0000313" key="43">
    <source>
        <dbReference type="Proteomes" id="UP000465607"/>
    </source>
</evidence>
<dbReference type="EMBL" id="JAJCJK010000022">
    <property type="protein sequence ID" value="MCB6939248.1"/>
    <property type="molecule type" value="Genomic_DNA"/>
</dbReference>
<evidence type="ECO:0000313" key="29">
    <source>
        <dbReference type="Proteomes" id="UP000245905"/>
    </source>
</evidence>
<dbReference type="EMBL" id="QRUJ01000007">
    <property type="protein sequence ID" value="RGR54578.1"/>
    <property type="molecule type" value="Genomic_DNA"/>
</dbReference>
<dbReference type="PANTHER" id="PTHR11941:SF54">
    <property type="entry name" value="ENOYL-COA HYDRATASE, MITOCHONDRIAL"/>
    <property type="match status" value="1"/>
</dbReference>
<dbReference type="GO" id="GO:0018812">
    <property type="term" value="F:3-hydroxyacyl-CoA dehydratase activity"/>
    <property type="evidence" value="ECO:0007669"/>
    <property type="project" value="UniProtKB-EC"/>
</dbReference>
<dbReference type="EMBL" id="QRXG01000009">
    <property type="protein sequence ID" value="RGT81679.1"/>
    <property type="molecule type" value="Genomic_DNA"/>
</dbReference>
<dbReference type="EMBL" id="QSTI01000006">
    <property type="protein sequence ID" value="RGM50920.1"/>
    <property type="molecule type" value="Genomic_DNA"/>
</dbReference>
<dbReference type="EMBL" id="QSHU01000017">
    <property type="protein sequence ID" value="RHC38276.1"/>
    <property type="molecule type" value="Genomic_DNA"/>
</dbReference>
<evidence type="ECO:0000256" key="7">
    <source>
        <dbReference type="RuleBase" id="RU003707"/>
    </source>
</evidence>
<dbReference type="Proteomes" id="UP000286104">
    <property type="component" value="Unassembled WGS sequence"/>
</dbReference>
<evidence type="ECO:0000313" key="36">
    <source>
        <dbReference type="Proteomes" id="UP000283501"/>
    </source>
</evidence>
<dbReference type="Gene3D" id="3.90.226.10">
    <property type="entry name" value="2-enoyl-CoA Hydratase, Chain A, domain 1"/>
    <property type="match status" value="1"/>
</dbReference>
<evidence type="ECO:0000313" key="14">
    <source>
        <dbReference type="EMBL" id="RGI69163.1"/>
    </source>
</evidence>
<dbReference type="Proteomes" id="UP000049472">
    <property type="component" value="Unassembled WGS sequence"/>
</dbReference>
<evidence type="ECO:0000313" key="30">
    <source>
        <dbReference type="Proteomes" id="UP000260642"/>
    </source>
</evidence>
<dbReference type="EMBL" id="QSES01000005">
    <property type="protein sequence ID" value="RGZ94611.1"/>
    <property type="molecule type" value="Genomic_DNA"/>
</dbReference>
<dbReference type="SUPFAM" id="SSF52096">
    <property type="entry name" value="ClpP/crotonase"/>
    <property type="match status" value="1"/>
</dbReference>
<dbReference type="EMBL" id="QRKN01000014">
    <property type="protein sequence ID" value="RHI19012.1"/>
    <property type="molecule type" value="Genomic_DNA"/>
</dbReference>
<dbReference type="Proteomes" id="UP000283721">
    <property type="component" value="Unassembled WGS sequence"/>
</dbReference>
<reference evidence="13 29" key="1">
    <citation type="submission" date="2014-09" db="EMBL/GenBank/DDBJ databases">
        <title>Butyrate-producing bacteria isolated from human gut.</title>
        <authorList>
            <person name="Zhang Q."/>
            <person name="Zhao L."/>
        </authorList>
    </citation>
    <scope>NUCLEOTIDE SEQUENCE [LARGE SCALE GENOMIC DNA]</scope>
    <source>
        <strain evidence="13 29">R22</strain>
    </source>
</reference>
<gene>
    <name evidence="9" type="primary">echA8</name>
    <name evidence="25" type="ORF">DW028_10130</name>
    <name evidence="24" type="ORF">DW172_13440</name>
    <name evidence="23" type="ORF">DW703_10375</name>
    <name evidence="22" type="ORF">DW848_11675</name>
    <name evidence="21" type="ORF">DW967_03860</name>
    <name evidence="20" type="ORF">DWV45_03895</name>
    <name evidence="19" type="ORF">DWX06_07105</name>
    <name evidence="18" type="ORF">DWY38_08250</name>
    <name evidence="17" type="ORF">DXB99_09325</name>
    <name evidence="16" type="ORF">DXC13_05570</name>
    <name evidence="15" type="ORF">DXD13_06410</name>
    <name evidence="14" type="ORF">DXD95_05750</name>
    <name evidence="9" type="ORF">ERS852497_01060</name>
    <name evidence="26" type="ORF">FYL31_08795</name>
    <name evidence="12" type="ORF">GKE44_06640</name>
    <name evidence="13" type="ORF">LD38_13775</name>
    <name evidence="10" type="ORF">LIZ56_12640</name>
    <name evidence="11" type="ORF">LIZ82_04220</name>
    <name evidence="8" type="ORF">T1815_08281</name>
</gene>
<dbReference type="AlphaFoldDB" id="A0A0M6WF90"/>
<dbReference type="PANTHER" id="PTHR11941">
    <property type="entry name" value="ENOYL-COA HYDRATASE-RELATED"/>
    <property type="match status" value="1"/>
</dbReference>
<reference evidence="10" key="8">
    <citation type="submission" date="2021-10" db="EMBL/GenBank/DDBJ databases">
        <title>Collection of gut derived symbiotic bacterial strains cultured from healthy donors.</title>
        <authorList>
            <person name="Lin H."/>
            <person name="Littmann E."/>
            <person name="Kohout C."/>
            <person name="Pamer E.G."/>
        </authorList>
    </citation>
    <scope>NUCLEOTIDE SEQUENCE</scope>
    <source>
        <strain evidence="11">DFI.7.28A</strain>
        <strain evidence="10">DFI.9.42</strain>
    </source>
</reference>
<evidence type="ECO:0000313" key="23">
    <source>
        <dbReference type="EMBL" id="RHF02981.1"/>
    </source>
</evidence>
<dbReference type="EC" id="4.2.1.150" evidence="6"/>
<dbReference type="Proteomes" id="UP000260642">
    <property type="component" value="Unassembled WGS sequence"/>
</dbReference>
<dbReference type="Pfam" id="PF00378">
    <property type="entry name" value="ECH_1"/>
    <property type="match status" value="1"/>
</dbReference>
<comment type="catalytic activity">
    <reaction evidence="5">
        <text>a short-chain (3S)-3-hydroxyacyl-CoA = a short-chain (2E)-enoyl-CoA + H2O</text>
        <dbReference type="Rhea" id="RHEA:52664"/>
        <dbReference type="ChEBI" id="CHEBI:15377"/>
        <dbReference type="ChEBI" id="CHEBI:87488"/>
        <dbReference type="ChEBI" id="CHEBI:136760"/>
        <dbReference type="EC" id="4.2.1.150"/>
    </reaction>
</comment>
<evidence type="ECO:0000256" key="1">
    <source>
        <dbReference type="ARBA" id="ARBA00005086"/>
    </source>
</evidence>
<dbReference type="Proteomes" id="UP000465607">
    <property type="component" value="Unassembled WGS sequence"/>
</dbReference>
<evidence type="ECO:0000256" key="3">
    <source>
        <dbReference type="ARBA" id="ARBA00011881"/>
    </source>
</evidence>
<evidence type="ECO:0000313" key="11">
    <source>
        <dbReference type="EMBL" id="MCB6960102.1"/>
    </source>
</evidence>
<evidence type="ECO:0000313" key="16">
    <source>
        <dbReference type="EMBL" id="RGM50920.1"/>
    </source>
</evidence>
<evidence type="ECO:0000313" key="27">
    <source>
        <dbReference type="Proteomes" id="UP000049472"/>
    </source>
</evidence>
<dbReference type="EMBL" id="CVRQ01000010">
    <property type="protein sequence ID" value="CRL34389.1"/>
    <property type="molecule type" value="Genomic_DNA"/>
</dbReference>
<evidence type="ECO:0000313" key="37">
    <source>
        <dbReference type="Proteomes" id="UP000283683"/>
    </source>
</evidence>
<dbReference type="EMBL" id="WKQV01000006">
    <property type="protein sequence ID" value="MSD26837.1"/>
    <property type="molecule type" value="Genomic_DNA"/>
</dbReference>
<dbReference type="EMBL" id="QSKY01000014">
    <property type="protein sequence ID" value="RHF02981.1"/>
    <property type="molecule type" value="Genomic_DNA"/>
</dbReference>
<evidence type="ECO:0000256" key="5">
    <source>
        <dbReference type="ARBA" id="ARBA00050624"/>
    </source>
</evidence>
<dbReference type="FunFam" id="1.10.12.10:FF:000001">
    <property type="entry name" value="Probable enoyl-CoA hydratase, mitochondrial"/>
    <property type="match status" value="1"/>
</dbReference>
<evidence type="ECO:0000313" key="26">
    <source>
        <dbReference type="EMBL" id="TYL59178.1"/>
    </source>
</evidence>
<evidence type="ECO:0000313" key="15">
    <source>
        <dbReference type="EMBL" id="RGK43610.1"/>
    </source>
</evidence>
<evidence type="ECO:0000313" key="19">
    <source>
        <dbReference type="EMBL" id="RGT81679.1"/>
    </source>
</evidence>
<reference evidence="12 43" key="5">
    <citation type="journal article" date="2019" name="Nat. Med.">
        <title>A library of human gut bacterial isolates paired with longitudinal multiomics data enables mechanistic microbiome research.</title>
        <authorList>
            <person name="Poyet M."/>
            <person name="Groussin M."/>
            <person name="Gibbons S.M."/>
            <person name="Avila-Pacheco J."/>
            <person name="Jiang X."/>
            <person name="Kearney S.M."/>
            <person name="Perrotta A.R."/>
            <person name="Berdy B."/>
            <person name="Zhao S."/>
            <person name="Lieberman T.D."/>
            <person name="Swanson P.K."/>
            <person name="Smith M."/>
            <person name="Roesemann S."/>
            <person name="Alexander J.E."/>
            <person name="Rich S.A."/>
            <person name="Livny J."/>
            <person name="Vlamakis H."/>
            <person name="Clish C."/>
            <person name="Bullock K."/>
            <person name="Deik A."/>
            <person name="Scott J."/>
            <person name="Pierce K.A."/>
            <person name="Xavier R.J."/>
            <person name="Alm E.J."/>
        </authorList>
    </citation>
    <scope>NUCLEOTIDE SEQUENCE [LARGE SCALE GENOMIC DNA]</scope>
    <source>
        <strain evidence="12 43">BIOML-A5</strain>
    </source>
</reference>
<evidence type="ECO:0000313" key="42">
    <source>
        <dbReference type="Proteomes" id="UP000324327"/>
    </source>
</evidence>
<evidence type="ECO:0000313" key="9">
    <source>
        <dbReference type="EMBL" id="CUO85725.1"/>
    </source>
</evidence>
<evidence type="ECO:0000256" key="2">
    <source>
        <dbReference type="ARBA" id="ARBA00005254"/>
    </source>
</evidence>
<evidence type="ECO:0000313" key="17">
    <source>
        <dbReference type="EMBL" id="RGM71095.1"/>
    </source>
</evidence>
<dbReference type="EMBL" id="VSTF01000008">
    <property type="protein sequence ID" value="TYL59178.1"/>
    <property type="molecule type" value="Genomic_DNA"/>
</dbReference>
<comment type="similarity">
    <text evidence="2 7">Belongs to the enoyl-CoA hydratase/isomerase family.</text>
</comment>
<dbReference type="GO" id="GO:0006635">
    <property type="term" value="P:fatty acid beta-oxidation"/>
    <property type="evidence" value="ECO:0007669"/>
    <property type="project" value="TreeGrafter"/>
</dbReference>
<dbReference type="GO" id="GO:0016853">
    <property type="term" value="F:isomerase activity"/>
    <property type="evidence" value="ECO:0007669"/>
    <property type="project" value="UniProtKB-KW"/>
</dbReference>
<evidence type="ECO:0000256" key="6">
    <source>
        <dbReference type="ARBA" id="ARBA00067035"/>
    </source>
</evidence>
<dbReference type="Proteomes" id="UP000260717">
    <property type="component" value="Unassembled WGS sequence"/>
</dbReference>
<keyword evidence="27" id="KW-1185">Reference proteome</keyword>
<dbReference type="CDD" id="cd06558">
    <property type="entry name" value="crotonase-like"/>
    <property type="match status" value="1"/>
</dbReference>
<evidence type="ECO:0000313" key="33">
    <source>
        <dbReference type="Proteomes" id="UP000261052"/>
    </source>
</evidence>
<dbReference type="Proteomes" id="UP000260758">
    <property type="component" value="Unassembled WGS sequence"/>
</dbReference>
<dbReference type="Proteomes" id="UP000284296">
    <property type="component" value="Unassembled WGS sequence"/>
</dbReference>
<proteinExistence type="inferred from homology"/>
<dbReference type="Gene3D" id="1.10.12.10">
    <property type="entry name" value="Lyase 2-enoyl-coa Hydratase, Chain A, domain 2"/>
    <property type="match status" value="1"/>
</dbReference>
<dbReference type="InterPro" id="IPR029045">
    <property type="entry name" value="ClpP/crotonase-like_dom_sf"/>
</dbReference>
<name>A0A0M6WF90_9FIRM</name>
<organism evidence="8 27">
    <name type="scientific">Agathobacter rectalis</name>
    <dbReference type="NCBI Taxonomy" id="39491"/>
    <lineage>
        <taxon>Bacteria</taxon>
        <taxon>Bacillati</taxon>
        <taxon>Bacillota</taxon>
        <taxon>Clostridia</taxon>
        <taxon>Lachnospirales</taxon>
        <taxon>Lachnospiraceae</taxon>
        <taxon>Agathobacter</taxon>
    </lineage>
</organism>
<dbReference type="Proteomes" id="UP000283297">
    <property type="component" value="Unassembled WGS sequence"/>
</dbReference>
<reference evidence="8" key="3">
    <citation type="submission" date="2015-05" db="EMBL/GenBank/DDBJ databases">
        <authorList>
            <person name="Wang D.B."/>
            <person name="Wang M."/>
        </authorList>
    </citation>
    <scope>NUCLEOTIDE SEQUENCE [LARGE SCALE GENOMIC DNA]</scope>
    <source>
        <strain evidence="8">T1-815</strain>
    </source>
</reference>
<comment type="subunit">
    <text evidence="3">Homotetramer.</text>
</comment>
<evidence type="ECO:0000313" key="35">
    <source>
        <dbReference type="Proteomes" id="UP000283297"/>
    </source>
</evidence>
<dbReference type="RefSeq" id="WP_022292662.1">
    <property type="nucleotide sequence ID" value="NZ_CP143947.1"/>
</dbReference>
<evidence type="ECO:0000256" key="4">
    <source>
        <dbReference type="ARBA" id="ARBA00023239"/>
    </source>
</evidence>
<dbReference type="EMBL" id="JAJCJQ010000003">
    <property type="protein sequence ID" value="MCB6960102.1"/>
    <property type="molecule type" value="Genomic_DNA"/>
</dbReference>
<evidence type="ECO:0000313" key="28">
    <source>
        <dbReference type="Proteomes" id="UP000095602"/>
    </source>
</evidence>
<keyword evidence="12" id="KW-0413">Isomerase</keyword>
<evidence type="ECO:0000313" key="24">
    <source>
        <dbReference type="EMBL" id="RHI19012.1"/>
    </source>
</evidence>
<dbReference type="Proteomes" id="UP000266066">
    <property type="component" value="Unassembled WGS sequence"/>
</dbReference>
<dbReference type="EMBL" id="CZAJ01000007">
    <property type="protein sequence ID" value="CUO85725.1"/>
    <property type="molecule type" value="Genomic_DNA"/>
</dbReference>